<reference evidence="1 2" key="1">
    <citation type="submission" date="2021-04" db="EMBL/GenBank/DDBJ databases">
        <authorList>
            <person name="Bliznina A."/>
        </authorList>
    </citation>
    <scope>NUCLEOTIDE SEQUENCE [LARGE SCALE GENOMIC DNA]</scope>
</reference>
<evidence type="ECO:0000313" key="2">
    <source>
        <dbReference type="Proteomes" id="UP001158576"/>
    </source>
</evidence>
<evidence type="ECO:0000313" key="1">
    <source>
        <dbReference type="EMBL" id="CAG5110427.1"/>
    </source>
</evidence>
<dbReference type="Proteomes" id="UP001158576">
    <property type="component" value="Chromosome 2"/>
</dbReference>
<gene>
    <name evidence="1" type="ORF">OKIOD_LOCUS13598</name>
</gene>
<protein>
    <submittedName>
        <fullName evidence="1">Oidioi.mRNA.OKI2018_I69.chr2.g4833.t3.cds</fullName>
    </submittedName>
</protein>
<proteinExistence type="predicted"/>
<accession>A0ABN7T520</accession>
<sequence>MNNWNQKMDCEIEQESYDLSCGQKFALWICCRKREEDIFDQAHPYDRDNGTAATPSQSFLTARRRRFLASGILRDFSQQVVNCSVTLDPGLTPR</sequence>
<keyword evidence="2" id="KW-1185">Reference proteome</keyword>
<organism evidence="1 2">
    <name type="scientific">Oikopleura dioica</name>
    <name type="common">Tunicate</name>
    <dbReference type="NCBI Taxonomy" id="34765"/>
    <lineage>
        <taxon>Eukaryota</taxon>
        <taxon>Metazoa</taxon>
        <taxon>Chordata</taxon>
        <taxon>Tunicata</taxon>
        <taxon>Appendicularia</taxon>
        <taxon>Copelata</taxon>
        <taxon>Oikopleuridae</taxon>
        <taxon>Oikopleura</taxon>
    </lineage>
</organism>
<dbReference type="EMBL" id="OU015567">
    <property type="protein sequence ID" value="CAG5110427.1"/>
    <property type="molecule type" value="Genomic_DNA"/>
</dbReference>
<name>A0ABN7T520_OIKDI</name>